<organism evidence="7 8">
    <name type="scientific">Phytophthora cactorum</name>
    <dbReference type="NCBI Taxonomy" id="29920"/>
    <lineage>
        <taxon>Eukaryota</taxon>
        <taxon>Sar</taxon>
        <taxon>Stramenopiles</taxon>
        <taxon>Oomycota</taxon>
        <taxon>Peronosporomycetes</taxon>
        <taxon>Peronosporales</taxon>
        <taxon>Peronosporaceae</taxon>
        <taxon>Phytophthora</taxon>
    </lineage>
</organism>
<sequence length="96" mass="11241">MKPSVGSKWKIDRQAISHGCVRGDWGEAEDDEVGLDYEDIKEHLKWMPIRGNSTGVTDRNVQRLRKMQRERELREELGEKEERKQRCPCLTTSDVL</sequence>
<dbReference type="EMBL" id="RCMG01000344">
    <property type="protein sequence ID" value="KAG2856186.1"/>
    <property type="molecule type" value="Genomic_DNA"/>
</dbReference>
<accession>A0A329S9H9</accession>
<evidence type="ECO:0000313" key="8">
    <source>
        <dbReference type="Proteomes" id="UP000251314"/>
    </source>
</evidence>
<evidence type="ECO:0000313" key="6">
    <source>
        <dbReference type="EMBL" id="KAG6966993.1"/>
    </source>
</evidence>
<dbReference type="EMBL" id="MJFZ01000243">
    <property type="protein sequence ID" value="RAW33280.1"/>
    <property type="molecule type" value="Genomic_DNA"/>
</dbReference>
<evidence type="ECO:0000313" key="3">
    <source>
        <dbReference type="EMBL" id="KAG2918753.1"/>
    </source>
</evidence>
<proteinExistence type="predicted"/>
<dbReference type="Proteomes" id="UP000251314">
    <property type="component" value="Unassembled WGS sequence"/>
</dbReference>
<reference evidence="7 8" key="1">
    <citation type="submission" date="2018-01" db="EMBL/GenBank/DDBJ databases">
        <title>Draft genome of the strawberry crown rot pathogen Phytophthora cactorum.</title>
        <authorList>
            <person name="Armitage A.D."/>
            <person name="Lysoe E."/>
            <person name="Nellist C.F."/>
            <person name="Harrison R.J."/>
            <person name="Brurberg M.B."/>
        </authorList>
    </citation>
    <scope>NUCLEOTIDE SEQUENCE [LARGE SCALE GENOMIC DNA]</scope>
    <source>
        <strain evidence="7 8">10300</strain>
    </source>
</reference>
<evidence type="ECO:0000313" key="1">
    <source>
        <dbReference type="EMBL" id="KAG2856186.1"/>
    </source>
</evidence>
<dbReference type="EMBL" id="JAENGZ010000157">
    <property type="protein sequence ID" value="KAG6966993.1"/>
    <property type="molecule type" value="Genomic_DNA"/>
</dbReference>
<dbReference type="Proteomes" id="UP000735874">
    <property type="component" value="Unassembled WGS sequence"/>
</dbReference>
<evidence type="ECO:0000313" key="5">
    <source>
        <dbReference type="EMBL" id="KAG3219764.1"/>
    </source>
</evidence>
<gene>
    <name evidence="6" type="ORF">JG687_00004535</name>
    <name evidence="7" type="ORF">PC110_g10409</name>
    <name evidence="1" type="ORF">PC113_g11786</name>
    <name evidence="2" type="ORF">PC115_g10515</name>
    <name evidence="3" type="ORF">PC117_g16957</name>
    <name evidence="4" type="ORF">PC118_g11103</name>
    <name evidence="5" type="ORF">PC129_g9478</name>
</gene>
<evidence type="ECO:0000313" key="7">
    <source>
        <dbReference type="EMBL" id="RAW33280.1"/>
    </source>
</evidence>
<dbReference type="EMBL" id="RCML01000330">
    <property type="protein sequence ID" value="KAG2980584.1"/>
    <property type="molecule type" value="Genomic_DNA"/>
</dbReference>
<protein>
    <submittedName>
        <fullName evidence="7">Uncharacterized protein</fullName>
    </submittedName>
</protein>
<dbReference type="Proteomes" id="UP000736787">
    <property type="component" value="Unassembled WGS sequence"/>
</dbReference>
<dbReference type="OrthoDB" id="116640at2759"/>
<dbReference type="Proteomes" id="UP000688947">
    <property type="component" value="Unassembled WGS sequence"/>
</dbReference>
<dbReference type="VEuPathDB" id="FungiDB:PC110_g10409"/>
<name>A0A329S9H9_9STRA</name>
<evidence type="ECO:0000313" key="4">
    <source>
        <dbReference type="EMBL" id="KAG2980584.1"/>
    </source>
</evidence>
<reference evidence="1" key="2">
    <citation type="submission" date="2018-10" db="EMBL/GenBank/DDBJ databases">
        <title>Effector identification in a new, highly contiguous assembly of the strawberry crown rot pathogen Phytophthora cactorum.</title>
        <authorList>
            <person name="Armitage A.D."/>
            <person name="Nellist C.F."/>
            <person name="Bates H."/>
            <person name="Vickerstaff R.J."/>
            <person name="Harrison R.J."/>
        </authorList>
    </citation>
    <scope>NUCLEOTIDE SEQUENCE</scope>
    <source>
        <strain evidence="1">15-7</strain>
        <strain evidence="2">4032</strain>
        <strain evidence="3">4040</strain>
        <strain evidence="4">P415</strain>
        <strain evidence="5">P421</strain>
    </source>
</reference>
<dbReference type="EMBL" id="RCMV01000297">
    <property type="protein sequence ID" value="KAG3219764.1"/>
    <property type="molecule type" value="Genomic_DNA"/>
</dbReference>
<dbReference type="Proteomes" id="UP000774804">
    <property type="component" value="Unassembled WGS sequence"/>
</dbReference>
<comment type="caution">
    <text evidence="7">The sequence shown here is derived from an EMBL/GenBank/DDBJ whole genome shotgun (WGS) entry which is preliminary data.</text>
</comment>
<evidence type="ECO:0000313" key="2">
    <source>
        <dbReference type="EMBL" id="KAG2918245.1"/>
    </source>
</evidence>
<dbReference type="Proteomes" id="UP000760860">
    <property type="component" value="Unassembled WGS sequence"/>
</dbReference>
<keyword evidence="8" id="KW-1185">Reference proteome</keyword>
<dbReference type="AlphaFoldDB" id="A0A329S9H9"/>
<dbReference type="EMBL" id="RCMK01000620">
    <property type="protein sequence ID" value="KAG2918753.1"/>
    <property type="molecule type" value="Genomic_DNA"/>
</dbReference>
<dbReference type="EMBL" id="RCMI01000312">
    <property type="protein sequence ID" value="KAG2918245.1"/>
    <property type="molecule type" value="Genomic_DNA"/>
</dbReference>
<reference evidence="6" key="3">
    <citation type="submission" date="2021-01" db="EMBL/GenBank/DDBJ databases">
        <title>Phytophthora aleatoria, a newly-described species from Pinus radiata is distinct from Phytophthora cactorum isolates based on comparative genomics.</title>
        <authorList>
            <person name="Mcdougal R."/>
            <person name="Panda P."/>
            <person name="Williams N."/>
            <person name="Studholme D.J."/>
        </authorList>
    </citation>
    <scope>NUCLEOTIDE SEQUENCE</scope>
    <source>
        <strain evidence="6">NZFS 3830</strain>
    </source>
</reference>
<dbReference type="Proteomes" id="UP000697107">
    <property type="component" value="Unassembled WGS sequence"/>
</dbReference>